<dbReference type="EMBL" id="CP034662">
    <property type="protein sequence ID" value="AZQ93027.1"/>
    <property type="molecule type" value="Genomic_DNA"/>
</dbReference>
<proteinExistence type="predicted"/>
<reference evidence="2 3" key="1">
    <citation type="submission" date="2018-12" db="EMBL/GenBank/DDBJ databases">
        <title>Persistence of Moraxella catarrhalis in Chronic Obstructive Pulmonary Disease and Regulation of the Hag/MID Adhesin.</title>
        <authorList>
            <person name="Murphy T."/>
            <person name="Zhao X."/>
            <person name="Vyas G."/>
            <person name="Aluvathingal J."/>
            <person name="Nadendla S."/>
            <person name="Tallon L."/>
            <person name="Tettelin H."/>
        </authorList>
    </citation>
    <scope>NUCLEOTIDE SEQUENCE [LARGE SCALE GENOMIC DNA]</scope>
    <source>
        <strain evidence="2 3">46P58B1</strain>
    </source>
</reference>
<accession>A0A3S9QE60</accession>
<protein>
    <submittedName>
        <fullName evidence="2">Uncharacterized protein</fullName>
    </submittedName>
</protein>
<evidence type="ECO:0000313" key="3">
    <source>
        <dbReference type="Proteomes" id="UP000280228"/>
    </source>
</evidence>
<evidence type="ECO:0000256" key="1">
    <source>
        <dbReference type="SAM" id="Phobius"/>
    </source>
</evidence>
<feature type="transmembrane region" description="Helical" evidence="1">
    <location>
        <begin position="20"/>
        <end position="44"/>
    </location>
</feature>
<organism evidence="2 3">
    <name type="scientific">Moraxella catarrhalis</name>
    <name type="common">Branhamella catarrhalis</name>
    <dbReference type="NCBI Taxonomy" id="480"/>
    <lineage>
        <taxon>Bacteria</taxon>
        <taxon>Pseudomonadati</taxon>
        <taxon>Pseudomonadota</taxon>
        <taxon>Gammaproteobacteria</taxon>
        <taxon>Moraxellales</taxon>
        <taxon>Moraxellaceae</taxon>
        <taxon>Moraxella</taxon>
    </lineage>
</organism>
<dbReference type="AlphaFoldDB" id="A0A3S9QE60"/>
<evidence type="ECO:0000313" key="2">
    <source>
        <dbReference type="EMBL" id="AZQ93027.1"/>
    </source>
</evidence>
<keyword evidence="1" id="KW-0472">Membrane</keyword>
<sequence length="48" mass="5602">MDALIEPSLQMNFPPLQWLIPPFLPLQVVFLPSQAWTIGLMQLLRRLK</sequence>
<keyword evidence="1" id="KW-1133">Transmembrane helix</keyword>
<dbReference type="Proteomes" id="UP000280228">
    <property type="component" value="Chromosome"/>
</dbReference>
<dbReference type="RefSeq" id="WP_183001934.1">
    <property type="nucleotide sequence ID" value="NZ_JAABKV010000002.1"/>
</dbReference>
<gene>
    <name evidence="2" type="ORF">EJK53_0080</name>
</gene>
<name>A0A3S9QE60_MORCA</name>
<keyword evidence="1" id="KW-0812">Transmembrane</keyword>